<evidence type="ECO:0000313" key="3">
    <source>
        <dbReference type="RefSeq" id="XP_041445975.1"/>
    </source>
</evidence>
<dbReference type="InterPro" id="IPR040350">
    <property type="entry name" value="TMEM272"/>
</dbReference>
<reference evidence="3" key="1">
    <citation type="submission" date="2025-08" db="UniProtKB">
        <authorList>
            <consortium name="RefSeq"/>
        </authorList>
    </citation>
    <scope>IDENTIFICATION</scope>
    <source>
        <strain evidence="3">J_2021</strain>
        <tissue evidence="3">Erythrocytes</tissue>
    </source>
</reference>
<keyword evidence="1" id="KW-1133">Transmembrane helix</keyword>
<dbReference type="RefSeq" id="XP_041445975.1">
    <property type="nucleotide sequence ID" value="XM_041590041.1"/>
</dbReference>
<sequence>MAGDLTVKVNDGVDRCSKTCNIVVQVIVGLIFTAFGIAMIVVGAIYLNSCPAQTYVPIYLIVAGAFFLSFWLLFPLEFFHAKLRKILSALVAVFLFAWLIAGSVWVFGIFNNSTRACHRSMYLFTFSIIIIQYILLGLAIIFGLIACFCSKMTCCCSCWNKKV</sequence>
<keyword evidence="1" id="KW-0812">Transmembrane</keyword>
<feature type="transmembrane region" description="Helical" evidence="1">
    <location>
        <begin position="22"/>
        <end position="47"/>
    </location>
</feature>
<dbReference type="AlphaFoldDB" id="A0A8J1MY96"/>
<keyword evidence="1" id="KW-0472">Membrane</keyword>
<evidence type="ECO:0000313" key="2">
    <source>
        <dbReference type="Proteomes" id="UP000186698"/>
    </source>
</evidence>
<protein>
    <submittedName>
        <fullName evidence="3">Transmembrane protein 272-like</fullName>
    </submittedName>
</protein>
<dbReference type="GeneID" id="121402977"/>
<feature type="transmembrane region" description="Helical" evidence="1">
    <location>
        <begin position="54"/>
        <end position="74"/>
    </location>
</feature>
<proteinExistence type="predicted"/>
<dbReference type="PANTHER" id="PTHR33444">
    <property type="entry name" value="SI:DKEY-19B23.12-RELATED"/>
    <property type="match status" value="1"/>
</dbReference>
<keyword evidence="2" id="KW-1185">Reference proteome</keyword>
<feature type="transmembrane region" description="Helical" evidence="1">
    <location>
        <begin position="86"/>
        <end position="110"/>
    </location>
</feature>
<name>A0A8J1MY96_XENLA</name>
<dbReference type="OrthoDB" id="6157510at2759"/>
<evidence type="ECO:0000256" key="1">
    <source>
        <dbReference type="SAM" id="Phobius"/>
    </source>
</evidence>
<dbReference type="PANTHER" id="PTHR33444:SF11">
    <property type="entry name" value="TRANSMEMBRANE PROTEIN 272-LIKE"/>
    <property type="match status" value="1"/>
</dbReference>
<organism evidence="2 3">
    <name type="scientific">Xenopus laevis</name>
    <name type="common">African clawed frog</name>
    <dbReference type="NCBI Taxonomy" id="8355"/>
    <lineage>
        <taxon>Eukaryota</taxon>
        <taxon>Metazoa</taxon>
        <taxon>Chordata</taxon>
        <taxon>Craniata</taxon>
        <taxon>Vertebrata</taxon>
        <taxon>Euteleostomi</taxon>
        <taxon>Amphibia</taxon>
        <taxon>Batrachia</taxon>
        <taxon>Anura</taxon>
        <taxon>Pipoidea</taxon>
        <taxon>Pipidae</taxon>
        <taxon>Xenopodinae</taxon>
        <taxon>Xenopus</taxon>
        <taxon>Xenopus</taxon>
    </lineage>
</organism>
<dbReference type="KEGG" id="xla:121402977"/>
<gene>
    <name evidence="3" type="primary">LOC121402977</name>
</gene>
<feature type="transmembrane region" description="Helical" evidence="1">
    <location>
        <begin position="122"/>
        <end position="146"/>
    </location>
</feature>
<dbReference type="Proteomes" id="UP000186698">
    <property type="component" value="Chromosome 4L"/>
</dbReference>
<accession>A0A8J1MY96</accession>